<evidence type="ECO:0000313" key="7">
    <source>
        <dbReference type="Proteomes" id="UP000230885"/>
    </source>
</evidence>
<keyword evidence="1 3" id="KW-0597">Phosphoprotein</keyword>
<dbReference type="GO" id="GO:0000160">
    <property type="term" value="P:phosphorelay signal transduction system"/>
    <property type="evidence" value="ECO:0007669"/>
    <property type="project" value="UniProtKB-KW"/>
</dbReference>
<evidence type="ECO:0000256" key="3">
    <source>
        <dbReference type="PROSITE-ProRule" id="PRU00169"/>
    </source>
</evidence>
<reference evidence="7" key="1">
    <citation type="submission" date="2017-09" db="EMBL/GenBank/DDBJ databases">
        <title>Depth-based differentiation of microbial function through sediment-hosted aquifers and enrichment of novel symbionts in the deep terrestrial subsurface.</title>
        <authorList>
            <person name="Probst A.J."/>
            <person name="Ladd B."/>
            <person name="Jarett J.K."/>
            <person name="Geller-Mcgrath D.E."/>
            <person name="Sieber C.M.K."/>
            <person name="Emerson J.B."/>
            <person name="Anantharaman K."/>
            <person name="Thomas B.C."/>
            <person name="Malmstrom R."/>
            <person name="Stieglmeier M."/>
            <person name="Klingl A."/>
            <person name="Woyke T."/>
            <person name="Ryan C.M."/>
            <person name="Banfield J.F."/>
        </authorList>
    </citation>
    <scope>NUCLEOTIDE SEQUENCE [LARGE SCALE GENOMIC DNA]</scope>
</reference>
<evidence type="ECO:0000256" key="1">
    <source>
        <dbReference type="ARBA" id="ARBA00022553"/>
    </source>
</evidence>
<sequence length="250" mass="28430">MRSTARRCIFYRDSKGIGMGMGLGYCDFDGHQSICDGDVQFCEKPDAMRKYLLDRKGKEEGGGIKEELLNLNKLETLNIKSSNYKVLVADDEASMRKLIVTLLSQKGHQCITASNGIEALNKISQNKLDAVIADIVMPEMDGIALSKKIQKEYPRLPVMVMTGYDEYSAEVVIASGAREFIKKPFSIVEFVIRFHKMMLDQEILCQTEAKNNEIIFNLQRNSNEKIEELKKEIEKLKNQLISPYRKSSPF</sequence>
<dbReference type="Proteomes" id="UP000230885">
    <property type="component" value="Unassembled WGS sequence"/>
</dbReference>
<name>A0A2M8ETN7_9BACT</name>
<dbReference type="SMART" id="SM00448">
    <property type="entry name" value="REC"/>
    <property type="match status" value="1"/>
</dbReference>
<feature type="modified residue" description="4-aspartylphosphate" evidence="3">
    <location>
        <position position="134"/>
    </location>
</feature>
<evidence type="ECO:0000313" key="6">
    <source>
        <dbReference type="EMBL" id="PJC28479.1"/>
    </source>
</evidence>
<evidence type="ECO:0000256" key="2">
    <source>
        <dbReference type="ARBA" id="ARBA00023012"/>
    </source>
</evidence>
<protein>
    <recommendedName>
        <fullName evidence="5">Response regulatory domain-containing protein</fullName>
    </recommendedName>
</protein>
<dbReference type="InterPro" id="IPR011006">
    <property type="entry name" value="CheY-like_superfamily"/>
</dbReference>
<feature type="coiled-coil region" evidence="4">
    <location>
        <begin position="219"/>
        <end position="246"/>
    </location>
</feature>
<dbReference type="AlphaFoldDB" id="A0A2M8ETN7"/>
<dbReference type="PANTHER" id="PTHR44591:SF14">
    <property type="entry name" value="PROTEIN PILG"/>
    <property type="match status" value="1"/>
</dbReference>
<organism evidence="6 7">
    <name type="scientific">Candidatus Shapirobacteria bacterium CG_4_9_14_0_2_um_filter_40_11</name>
    <dbReference type="NCBI Taxonomy" id="1974876"/>
    <lineage>
        <taxon>Bacteria</taxon>
        <taxon>Candidatus Shapironibacteriota</taxon>
    </lineage>
</organism>
<dbReference type="InterPro" id="IPR001789">
    <property type="entry name" value="Sig_transdc_resp-reg_receiver"/>
</dbReference>
<dbReference type="CDD" id="cd00156">
    <property type="entry name" value="REC"/>
    <property type="match status" value="1"/>
</dbReference>
<keyword evidence="2" id="KW-0902">Two-component regulatory system</keyword>
<keyword evidence="4" id="KW-0175">Coiled coil</keyword>
<dbReference type="InterPro" id="IPR050595">
    <property type="entry name" value="Bact_response_regulator"/>
</dbReference>
<dbReference type="PROSITE" id="PS50110">
    <property type="entry name" value="RESPONSE_REGULATORY"/>
    <property type="match status" value="1"/>
</dbReference>
<dbReference type="PANTHER" id="PTHR44591">
    <property type="entry name" value="STRESS RESPONSE REGULATOR PROTEIN 1"/>
    <property type="match status" value="1"/>
</dbReference>
<dbReference type="Pfam" id="PF00072">
    <property type="entry name" value="Response_reg"/>
    <property type="match status" value="1"/>
</dbReference>
<evidence type="ECO:0000256" key="4">
    <source>
        <dbReference type="SAM" id="Coils"/>
    </source>
</evidence>
<evidence type="ECO:0000259" key="5">
    <source>
        <dbReference type="PROSITE" id="PS50110"/>
    </source>
</evidence>
<comment type="caution">
    <text evidence="6">The sequence shown here is derived from an EMBL/GenBank/DDBJ whole genome shotgun (WGS) entry which is preliminary data.</text>
</comment>
<gene>
    <name evidence="6" type="ORF">CO053_04350</name>
</gene>
<dbReference type="SUPFAM" id="SSF52172">
    <property type="entry name" value="CheY-like"/>
    <property type="match status" value="1"/>
</dbReference>
<proteinExistence type="predicted"/>
<feature type="domain" description="Response regulatory" evidence="5">
    <location>
        <begin position="85"/>
        <end position="198"/>
    </location>
</feature>
<dbReference type="Gene3D" id="3.40.50.2300">
    <property type="match status" value="1"/>
</dbReference>
<dbReference type="EMBL" id="PFSE01000066">
    <property type="protein sequence ID" value="PJC28479.1"/>
    <property type="molecule type" value="Genomic_DNA"/>
</dbReference>
<accession>A0A2M8ETN7</accession>